<dbReference type="GO" id="GO:0042802">
    <property type="term" value="F:identical protein binding"/>
    <property type="evidence" value="ECO:0007669"/>
    <property type="project" value="InterPro"/>
</dbReference>
<keyword evidence="5" id="KW-1185">Reference proteome</keyword>
<dbReference type="PROSITE" id="PS50005">
    <property type="entry name" value="TPR"/>
    <property type="match status" value="3"/>
</dbReference>
<dbReference type="SUPFAM" id="SSF48452">
    <property type="entry name" value="TPR-like"/>
    <property type="match status" value="1"/>
</dbReference>
<gene>
    <name evidence="4" type="ORF">MFFC18_35860</name>
</gene>
<dbReference type="Proteomes" id="UP000322214">
    <property type="component" value="Chromosome"/>
</dbReference>
<sequence>MSFYFDMPIEALQESVQNNPLELDLWLTLIQKVAAEDCCENALEEVFIAEDFFPEDSELQAIKSLCLMSLGETREAHDLLQQALRRSPGDDVLSRVLEEFLPNFENVSQDQILNPYAIRELSKAEPFEVEFIERLNSTIDLIDAFNRHEHDPENLIEPLERHVRNFPRDINTKLDLARLCYNLGYHERARAWYEIVILEDPLCASAYFELATIEPIAERAMELSEKGLDLSPRFECGRFNYACLLLKHGLLAEGRNEMLRIPADSTYYVSGLEAIANSLSEEGSFLEAINFQEKVVALSANNAEAWNCYGHFFAQLGDYETALEHFDRVIQMDSEHIDALHNRALMLGKLGKHEKAVHVLKYALTIKPDSEAMLVNLAVELSQAGRIGEAIRLTNESLTHFPTHARMWLNLGSFHYQLGQSDAAIECSQKAIELDPSKELAWWNLACAHAQLGNRKECLSALTHSIARRPELAERVSLEEVLQQFVDQPEFQDLLN</sequence>
<feature type="repeat" description="TPR" evidence="3">
    <location>
        <begin position="405"/>
        <end position="438"/>
    </location>
</feature>
<dbReference type="RefSeq" id="WP_075086201.1">
    <property type="nucleotide sequence ID" value="NZ_CP042912.1"/>
</dbReference>
<feature type="repeat" description="TPR" evidence="3">
    <location>
        <begin position="337"/>
        <end position="370"/>
    </location>
</feature>
<dbReference type="Pfam" id="PF13424">
    <property type="entry name" value="TPR_12"/>
    <property type="match status" value="1"/>
</dbReference>
<dbReference type="InterPro" id="IPR011990">
    <property type="entry name" value="TPR-like_helical_dom_sf"/>
</dbReference>
<dbReference type="KEGG" id="mff:MFFC18_35860"/>
<dbReference type="AlphaFoldDB" id="A0A5B9PEQ3"/>
<dbReference type="NCBIfam" id="NF047558">
    <property type="entry name" value="TPR_END_plus"/>
    <property type="match status" value="1"/>
</dbReference>
<evidence type="ECO:0000256" key="3">
    <source>
        <dbReference type="PROSITE-ProRule" id="PRU00339"/>
    </source>
</evidence>
<feature type="repeat" description="TPR" evidence="3">
    <location>
        <begin position="303"/>
        <end position="336"/>
    </location>
</feature>
<name>A0A5B9PEQ3_9BACT</name>
<dbReference type="PROSITE" id="PS50293">
    <property type="entry name" value="TPR_REGION"/>
    <property type="match status" value="2"/>
</dbReference>
<dbReference type="Pfam" id="PF07721">
    <property type="entry name" value="TPR_4"/>
    <property type="match status" value="1"/>
</dbReference>
<dbReference type="OrthoDB" id="9790037at2"/>
<evidence type="ECO:0000256" key="2">
    <source>
        <dbReference type="ARBA" id="ARBA00022803"/>
    </source>
</evidence>
<dbReference type="PANTHER" id="PTHR44943:SF8">
    <property type="entry name" value="TPR REPEAT-CONTAINING PROTEIN MJ0263"/>
    <property type="match status" value="1"/>
</dbReference>
<protein>
    <submittedName>
        <fullName evidence="4">Tetratricopeptide repeat protein</fullName>
    </submittedName>
</protein>
<keyword evidence="2 3" id="KW-0802">TPR repeat</keyword>
<dbReference type="InterPro" id="IPR011717">
    <property type="entry name" value="TPR-4"/>
</dbReference>
<dbReference type="EMBL" id="CP042912">
    <property type="protein sequence ID" value="QEG23685.1"/>
    <property type="molecule type" value="Genomic_DNA"/>
</dbReference>
<reference evidence="4 5" key="1">
    <citation type="submission" date="2019-08" db="EMBL/GenBank/DDBJ databases">
        <title>Deep-cultivation of Planctomycetes and their phenomic and genomic characterization uncovers novel biology.</title>
        <authorList>
            <person name="Wiegand S."/>
            <person name="Jogler M."/>
            <person name="Boedeker C."/>
            <person name="Pinto D."/>
            <person name="Vollmers J."/>
            <person name="Rivas-Marin E."/>
            <person name="Kohn T."/>
            <person name="Peeters S.H."/>
            <person name="Heuer A."/>
            <person name="Rast P."/>
            <person name="Oberbeckmann S."/>
            <person name="Bunk B."/>
            <person name="Jeske O."/>
            <person name="Meyerdierks A."/>
            <person name="Storesund J.E."/>
            <person name="Kallscheuer N."/>
            <person name="Luecker S."/>
            <person name="Lage O.M."/>
            <person name="Pohl T."/>
            <person name="Merkel B.J."/>
            <person name="Hornburger P."/>
            <person name="Mueller R.-W."/>
            <person name="Bruemmer F."/>
            <person name="Labrenz M."/>
            <person name="Spormann A.M."/>
            <person name="Op den Camp H."/>
            <person name="Overmann J."/>
            <person name="Amann R."/>
            <person name="Jetten M.S.M."/>
            <person name="Mascher T."/>
            <person name="Medema M.H."/>
            <person name="Devos D.P."/>
            <person name="Kaster A.-K."/>
            <person name="Ovreas L."/>
            <person name="Rohde M."/>
            <person name="Galperin M.Y."/>
            <person name="Jogler C."/>
        </authorList>
    </citation>
    <scope>NUCLEOTIDE SEQUENCE [LARGE SCALE GENOMIC DNA]</scope>
    <source>
        <strain evidence="4 5">FC18</strain>
    </source>
</reference>
<dbReference type="PANTHER" id="PTHR44943">
    <property type="entry name" value="CELLULOSE SYNTHASE OPERON PROTEIN C"/>
    <property type="match status" value="1"/>
</dbReference>
<evidence type="ECO:0000313" key="4">
    <source>
        <dbReference type="EMBL" id="QEG23685.1"/>
    </source>
</evidence>
<dbReference type="Gene3D" id="1.25.40.10">
    <property type="entry name" value="Tetratricopeptide repeat domain"/>
    <property type="match status" value="3"/>
</dbReference>
<dbReference type="Pfam" id="PF13414">
    <property type="entry name" value="TPR_11"/>
    <property type="match status" value="1"/>
</dbReference>
<keyword evidence="1" id="KW-0677">Repeat</keyword>
<dbReference type="InterPro" id="IPR019734">
    <property type="entry name" value="TPR_rpt"/>
</dbReference>
<dbReference type="STRING" id="980251.GCA_001642875_04366"/>
<dbReference type="InterPro" id="IPR051685">
    <property type="entry name" value="Ycf3/AcsC/BcsC/TPR_MFPF"/>
</dbReference>
<dbReference type="SMART" id="SM00028">
    <property type="entry name" value="TPR"/>
    <property type="match status" value="8"/>
</dbReference>
<proteinExistence type="predicted"/>
<organism evidence="4 5">
    <name type="scientific">Mariniblastus fucicola</name>
    <dbReference type="NCBI Taxonomy" id="980251"/>
    <lineage>
        <taxon>Bacteria</taxon>
        <taxon>Pseudomonadati</taxon>
        <taxon>Planctomycetota</taxon>
        <taxon>Planctomycetia</taxon>
        <taxon>Pirellulales</taxon>
        <taxon>Pirellulaceae</taxon>
        <taxon>Mariniblastus</taxon>
    </lineage>
</organism>
<accession>A0A5B9PEQ3</accession>
<evidence type="ECO:0000256" key="1">
    <source>
        <dbReference type="ARBA" id="ARBA00022737"/>
    </source>
</evidence>
<evidence type="ECO:0000313" key="5">
    <source>
        <dbReference type="Proteomes" id="UP000322214"/>
    </source>
</evidence>